<keyword evidence="9 17" id="KW-0256">Endoplasmic reticulum</keyword>
<evidence type="ECO:0000313" key="20">
    <source>
        <dbReference type="EMBL" id="KAK5109460.1"/>
    </source>
</evidence>
<name>A0AAN7TFA5_9PEZI</name>
<feature type="chain" id="PRO_5042919963" description="Mannosyltransferase" evidence="18">
    <location>
        <begin position="18"/>
        <end position="804"/>
    </location>
</feature>
<dbReference type="EC" id="2.4.1.-" evidence="17"/>
<evidence type="ECO:0000256" key="16">
    <source>
        <dbReference type="ARBA" id="ARBA00047848"/>
    </source>
</evidence>
<comment type="caution">
    <text evidence="20">The sequence shown here is derived from an EMBL/GenBank/DDBJ whole genome shotgun (WGS) entry which is preliminary data.</text>
</comment>
<feature type="signal peptide" evidence="18">
    <location>
        <begin position="1"/>
        <end position="17"/>
    </location>
</feature>
<comment type="catalytic activity">
    <reaction evidence="16">
        <text>prephenate + H(+) = 3-phenylpyruvate + CO2 + H2O</text>
        <dbReference type="Rhea" id="RHEA:21648"/>
        <dbReference type="ChEBI" id="CHEBI:15377"/>
        <dbReference type="ChEBI" id="CHEBI:15378"/>
        <dbReference type="ChEBI" id="CHEBI:16526"/>
        <dbReference type="ChEBI" id="CHEBI:18005"/>
        <dbReference type="ChEBI" id="CHEBI:29934"/>
        <dbReference type="EC" id="4.2.1.51"/>
    </reaction>
</comment>
<evidence type="ECO:0000259" key="19">
    <source>
        <dbReference type="PROSITE" id="PS51171"/>
    </source>
</evidence>
<dbReference type="CDD" id="cd13532">
    <property type="entry name" value="PBP2_PDT_like"/>
    <property type="match status" value="1"/>
</dbReference>
<evidence type="ECO:0000256" key="2">
    <source>
        <dbReference type="ARBA" id="ARBA00004687"/>
    </source>
</evidence>
<keyword evidence="7" id="KW-0808">Transferase</keyword>
<dbReference type="InterPro" id="IPR001086">
    <property type="entry name" value="Preph_deHydtase"/>
</dbReference>
<evidence type="ECO:0000256" key="8">
    <source>
        <dbReference type="ARBA" id="ARBA00022692"/>
    </source>
</evidence>
<dbReference type="EMBL" id="JAVRRL010000064">
    <property type="protein sequence ID" value="KAK5109460.1"/>
    <property type="molecule type" value="Genomic_DNA"/>
</dbReference>
<dbReference type="SUPFAM" id="SSF53850">
    <property type="entry name" value="Periplasmic binding protein-like II"/>
    <property type="match status" value="1"/>
</dbReference>
<keyword evidence="10 17" id="KW-1133">Transmembrane helix</keyword>
<evidence type="ECO:0000256" key="11">
    <source>
        <dbReference type="ARBA" id="ARBA00023136"/>
    </source>
</evidence>
<dbReference type="PANTHER" id="PTHR22760:SF3">
    <property type="entry name" value="GPI MANNOSYLTRANSFERASE 4"/>
    <property type="match status" value="1"/>
</dbReference>
<comment type="pathway">
    <text evidence="3">Amino-acid biosynthesis; L-phenylalanine biosynthesis; phenylpyruvate from prephenate: step 1/1.</text>
</comment>
<dbReference type="GO" id="GO:0009094">
    <property type="term" value="P:L-phenylalanine biosynthetic process"/>
    <property type="evidence" value="ECO:0007669"/>
    <property type="project" value="UniProtKB-KW"/>
</dbReference>
<dbReference type="SUPFAM" id="SSF55021">
    <property type="entry name" value="ACT-like"/>
    <property type="match status" value="1"/>
</dbReference>
<dbReference type="PANTHER" id="PTHR22760">
    <property type="entry name" value="GLYCOSYLTRANSFERASE"/>
    <property type="match status" value="1"/>
</dbReference>
<evidence type="ECO:0000256" key="9">
    <source>
        <dbReference type="ARBA" id="ARBA00022824"/>
    </source>
</evidence>
<evidence type="ECO:0000256" key="1">
    <source>
        <dbReference type="ARBA" id="ARBA00004477"/>
    </source>
</evidence>
<dbReference type="PROSITE" id="PS51171">
    <property type="entry name" value="PREPHENATE_DEHYDR_3"/>
    <property type="match status" value="1"/>
</dbReference>
<dbReference type="GO" id="GO:0006506">
    <property type="term" value="P:GPI anchor biosynthetic process"/>
    <property type="evidence" value="ECO:0007669"/>
    <property type="project" value="UniProtKB-KW"/>
</dbReference>
<dbReference type="Gene3D" id="3.40.190.10">
    <property type="entry name" value="Periplasmic binding protein-like II"/>
    <property type="match status" value="2"/>
</dbReference>
<proteinExistence type="inferred from homology"/>
<dbReference type="Proteomes" id="UP001310890">
    <property type="component" value="Unassembled WGS sequence"/>
</dbReference>
<keyword evidence="14" id="KW-0456">Lyase</keyword>
<dbReference type="GO" id="GO:0000026">
    <property type="term" value="F:alpha-1,2-mannosyltransferase activity"/>
    <property type="evidence" value="ECO:0007669"/>
    <property type="project" value="TreeGrafter"/>
</dbReference>
<keyword evidence="12" id="KW-0057">Aromatic amino acid biosynthesis</keyword>
<dbReference type="Pfam" id="PF00800">
    <property type="entry name" value="PDT"/>
    <property type="match status" value="1"/>
</dbReference>
<evidence type="ECO:0000256" key="18">
    <source>
        <dbReference type="SAM" id="SignalP"/>
    </source>
</evidence>
<evidence type="ECO:0000256" key="4">
    <source>
        <dbReference type="ARBA" id="ARBA00022502"/>
    </source>
</evidence>
<dbReference type="InterPro" id="IPR005599">
    <property type="entry name" value="GPI_mannosylTrfase"/>
</dbReference>
<keyword evidence="6 17" id="KW-0328">Glycosyltransferase</keyword>
<feature type="transmembrane region" description="Helical" evidence="17">
    <location>
        <begin position="341"/>
        <end position="360"/>
    </location>
</feature>
<feature type="domain" description="Prephenate dehydratase" evidence="19">
    <location>
        <begin position="474"/>
        <end position="677"/>
    </location>
</feature>
<evidence type="ECO:0000256" key="13">
    <source>
        <dbReference type="ARBA" id="ARBA00023222"/>
    </source>
</evidence>
<accession>A0AAN7TFA5</accession>
<keyword evidence="13" id="KW-0584">Phenylalanine biosynthesis</keyword>
<dbReference type="CDD" id="cd04905">
    <property type="entry name" value="ACT_CM-PDT"/>
    <property type="match status" value="1"/>
</dbReference>
<sequence>MSRRIYLLLVLVRLYFALSPSYIHPDEHFQGPEIIAGEIFGWPTYKTWEFVSAQPIRSIFPLKLIYAPALIIFKWLCTGIDFDVTPIAVFYVLRLLMFLLSFVLQDWALHELLPDRQQRSTALFLVASSYVTWTYQMHTFSNSIETIIVLWCLVLMRRMQHDQDHTQATLCIALAFLAVLGVFNRITFPAFLIAQGIELLPHLWIKPMRLPILAAVAALTTLLAIAMDTEYYSGEQLRLRQIFSNAIITPLNNLTYNLDSSNLAQHGVHPYWQHFVANLPQLIGPIYPLVFLSSRKQTLFWSGIGGVAVLSCFKHQEARFLLPAIPLILSSIKYPKRYARVWTAVWMGFNILAAIVFGTYHQAGIVPVQSWLSQQQEVAHVLWWKTYSPPRWLLGSANHAVNTTDLMGMSGKQMIEEIFATSECYSMHNRTLLVAPSSAEFLDEYKVMDGPGTYPENFIPIRLLHHHQQHIGLDDLDFGEDGMWNTLYRATLSRFPEADHKLAPQTTIENVFAAVQSGTVSQGVVPFENSTNGSVVFTLDLFVDLAGRYPDILVSGEVYLPVHHCLFGRAVVGDNPHNEKITSAPAPACDLKAIKTLYSHPQAWSQCSIFLSTHFDGTERRNATSTSQAAEIVAEDPSDTSAAISGRVAGELNGLDLLAENIEDKAGNSTRFFVLRKQSDAIASTHGQTRNDLDEARYKTLVSFAVAYAETGTLADCLAVFKKYASTWRSYDKHSDTEDRHNLNLTSINSRPSNESAWQYIFLVEFIGRKLPNGDGAVNLALKELGQVAQSWRWLGSWENALTS</sequence>
<comment type="subcellular location">
    <subcellularLocation>
        <location evidence="1 17">Endoplasmic reticulum membrane</location>
        <topology evidence="1 17">Multi-pass membrane protein</topology>
    </subcellularLocation>
</comment>
<evidence type="ECO:0000313" key="21">
    <source>
        <dbReference type="Proteomes" id="UP001310890"/>
    </source>
</evidence>
<feature type="transmembrane region" description="Helical" evidence="17">
    <location>
        <begin position="168"/>
        <end position="192"/>
    </location>
</feature>
<protein>
    <recommendedName>
        <fullName evidence="17">Mannosyltransferase</fullName>
        <ecNumber evidence="17">2.4.1.-</ecNumber>
    </recommendedName>
</protein>
<evidence type="ECO:0000256" key="5">
    <source>
        <dbReference type="ARBA" id="ARBA00022605"/>
    </source>
</evidence>
<feature type="transmembrane region" description="Helical" evidence="17">
    <location>
        <begin position="84"/>
        <end position="104"/>
    </location>
</feature>
<dbReference type="GO" id="GO:0005789">
    <property type="term" value="C:endoplasmic reticulum membrane"/>
    <property type="evidence" value="ECO:0007669"/>
    <property type="project" value="UniProtKB-SubCell"/>
</dbReference>
<evidence type="ECO:0000256" key="17">
    <source>
        <dbReference type="RuleBase" id="RU363075"/>
    </source>
</evidence>
<evidence type="ECO:0000256" key="12">
    <source>
        <dbReference type="ARBA" id="ARBA00023141"/>
    </source>
</evidence>
<comment type="similarity">
    <text evidence="15">Belongs to the glycosyltransferase 22 family. PIGZ subfamily.</text>
</comment>
<feature type="transmembrane region" description="Helical" evidence="17">
    <location>
        <begin position="212"/>
        <end position="232"/>
    </location>
</feature>
<evidence type="ECO:0000256" key="3">
    <source>
        <dbReference type="ARBA" id="ARBA00004741"/>
    </source>
</evidence>
<dbReference type="InterPro" id="IPR045865">
    <property type="entry name" value="ACT-like_dom_sf"/>
</dbReference>
<dbReference type="Pfam" id="PF03901">
    <property type="entry name" value="Glyco_transf_22"/>
    <property type="match status" value="1"/>
</dbReference>
<dbReference type="AlphaFoldDB" id="A0AAN7TFA5"/>
<evidence type="ECO:0000256" key="15">
    <source>
        <dbReference type="ARBA" id="ARBA00038466"/>
    </source>
</evidence>
<dbReference type="GO" id="GO:0004664">
    <property type="term" value="F:prephenate dehydratase activity"/>
    <property type="evidence" value="ECO:0007669"/>
    <property type="project" value="UniProtKB-EC"/>
</dbReference>
<keyword evidence="5" id="KW-0028">Amino-acid biosynthesis</keyword>
<dbReference type="FunFam" id="3.40.190.10:FF:000034">
    <property type="entry name" value="Chorismate mutase/prephenate dehydratase"/>
    <property type="match status" value="1"/>
</dbReference>
<comment type="pathway">
    <text evidence="2">Glycolipid biosynthesis; glycosylphosphatidylinositol-anchor biosynthesis.</text>
</comment>
<evidence type="ECO:0000256" key="14">
    <source>
        <dbReference type="ARBA" id="ARBA00023239"/>
    </source>
</evidence>
<evidence type="ECO:0000256" key="10">
    <source>
        <dbReference type="ARBA" id="ARBA00022989"/>
    </source>
</evidence>
<evidence type="ECO:0000256" key="6">
    <source>
        <dbReference type="ARBA" id="ARBA00022676"/>
    </source>
</evidence>
<feature type="transmembrane region" description="Helical" evidence="17">
    <location>
        <begin position="58"/>
        <end position="77"/>
    </location>
</feature>
<feature type="transmembrane region" description="Helical" evidence="17">
    <location>
        <begin position="135"/>
        <end position="156"/>
    </location>
</feature>
<keyword evidence="11 17" id="KW-0472">Membrane</keyword>
<keyword evidence="4" id="KW-0337">GPI-anchor biosynthesis</keyword>
<dbReference type="Gene3D" id="3.30.70.260">
    <property type="match status" value="1"/>
</dbReference>
<keyword evidence="8 17" id="KW-0812">Transmembrane</keyword>
<organism evidence="20 21">
    <name type="scientific">Meristemomyces frigidus</name>
    <dbReference type="NCBI Taxonomy" id="1508187"/>
    <lineage>
        <taxon>Eukaryota</taxon>
        <taxon>Fungi</taxon>
        <taxon>Dikarya</taxon>
        <taxon>Ascomycota</taxon>
        <taxon>Pezizomycotina</taxon>
        <taxon>Dothideomycetes</taxon>
        <taxon>Dothideomycetidae</taxon>
        <taxon>Mycosphaerellales</taxon>
        <taxon>Teratosphaeriaceae</taxon>
        <taxon>Meristemomyces</taxon>
    </lineage>
</organism>
<gene>
    <name evidence="20" type="ORF">LTR62_007020</name>
</gene>
<keyword evidence="18" id="KW-0732">Signal</keyword>
<reference evidence="20" key="1">
    <citation type="submission" date="2023-08" db="EMBL/GenBank/DDBJ databases">
        <title>Black Yeasts Isolated from many extreme environments.</title>
        <authorList>
            <person name="Coleine C."/>
            <person name="Stajich J.E."/>
            <person name="Selbmann L."/>
        </authorList>
    </citation>
    <scope>NUCLEOTIDE SEQUENCE</scope>
    <source>
        <strain evidence="20">CCFEE 5401</strain>
    </source>
</reference>
<evidence type="ECO:0000256" key="7">
    <source>
        <dbReference type="ARBA" id="ARBA00022679"/>
    </source>
</evidence>